<protein>
    <submittedName>
        <fullName evidence="2">Uncharacterized protein</fullName>
    </submittedName>
</protein>
<feature type="compositionally biased region" description="Polar residues" evidence="1">
    <location>
        <begin position="81"/>
        <end position="97"/>
    </location>
</feature>
<sequence>RHYLQTQLQINERNHMSGSALSLTEHPTNTTSNGAQLNYAKMLPATTTISTQATSVQPQIQENNIPIRFQQMLLHKDKLGQETTSPTAHNFLNQDQQ</sequence>
<feature type="non-terminal residue" evidence="2">
    <location>
        <position position="97"/>
    </location>
</feature>
<feature type="region of interest" description="Disordered" evidence="1">
    <location>
        <begin position="12"/>
        <end position="33"/>
    </location>
</feature>
<feature type="region of interest" description="Disordered" evidence="1">
    <location>
        <begin position="78"/>
        <end position="97"/>
    </location>
</feature>
<gene>
    <name evidence="2" type="primary">ORF39985</name>
</gene>
<name>A0A0B6YWW6_9EUPU</name>
<accession>A0A0B6YWW6</accession>
<organism evidence="2">
    <name type="scientific">Arion vulgaris</name>
    <dbReference type="NCBI Taxonomy" id="1028688"/>
    <lineage>
        <taxon>Eukaryota</taxon>
        <taxon>Metazoa</taxon>
        <taxon>Spiralia</taxon>
        <taxon>Lophotrochozoa</taxon>
        <taxon>Mollusca</taxon>
        <taxon>Gastropoda</taxon>
        <taxon>Heterobranchia</taxon>
        <taxon>Euthyneura</taxon>
        <taxon>Panpulmonata</taxon>
        <taxon>Eupulmonata</taxon>
        <taxon>Stylommatophora</taxon>
        <taxon>Helicina</taxon>
        <taxon>Arionoidea</taxon>
        <taxon>Arionidae</taxon>
        <taxon>Arion</taxon>
    </lineage>
</organism>
<evidence type="ECO:0000313" key="2">
    <source>
        <dbReference type="EMBL" id="CEK60642.1"/>
    </source>
</evidence>
<dbReference type="EMBL" id="HACG01013777">
    <property type="protein sequence ID" value="CEK60642.1"/>
    <property type="molecule type" value="Transcribed_RNA"/>
</dbReference>
<evidence type="ECO:0000256" key="1">
    <source>
        <dbReference type="SAM" id="MobiDB-lite"/>
    </source>
</evidence>
<reference evidence="2" key="1">
    <citation type="submission" date="2014-12" db="EMBL/GenBank/DDBJ databases">
        <title>Insight into the proteome of Arion vulgaris.</title>
        <authorList>
            <person name="Aradska J."/>
            <person name="Bulat T."/>
            <person name="Smidak R."/>
            <person name="Sarate P."/>
            <person name="Gangsoo J."/>
            <person name="Sialana F."/>
            <person name="Bilban M."/>
            <person name="Lubec G."/>
        </authorList>
    </citation>
    <scope>NUCLEOTIDE SEQUENCE</scope>
    <source>
        <tissue evidence="2">Skin</tissue>
    </source>
</reference>
<proteinExistence type="predicted"/>
<dbReference type="AlphaFoldDB" id="A0A0B6YWW6"/>
<feature type="non-terminal residue" evidence="2">
    <location>
        <position position="1"/>
    </location>
</feature>